<dbReference type="Gene3D" id="1.10.260.40">
    <property type="entry name" value="lambda repressor-like DNA-binding domains"/>
    <property type="match status" value="1"/>
</dbReference>
<dbReference type="Gene3D" id="3.30.450.180">
    <property type="match status" value="1"/>
</dbReference>
<dbReference type="Proteomes" id="UP000540506">
    <property type="component" value="Unassembled WGS sequence"/>
</dbReference>
<feature type="domain" description="MmyB-like transcription regulator ligand binding" evidence="1">
    <location>
        <begin position="111"/>
        <end position="272"/>
    </location>
</feature>
<evidence type="ECO:0000259" key="1">
    <source>
        <dbReference type="Pfam" id="PF17765"/>
    </source>
</evidence>
<dbReference type="GO" id="GO:0003677">
    <property type="term" value="F:DNA binding"/>
    <property type="evidence" value="ECO:0007669"/>
    <property type="project" value="InterPro"/>
</dbReference>
<dbReference type="EMBL" id="JACHJV010000001">
    <property type="protein sequence ID" value="MBB4926891.1"/>
    <property type="molecule type" value="Genomic_DNA"/>
</dbReference>
<dbReference type="Pfam" id="PF13560">
    <property type="entry name" value="HTH_31"/>
    <property type="match status" value="1"/>
</dbReference>
<dbReference type="AlphaFoldDB" id="A0A7W7R8R4"/>
<keyword evidence="3" id="KW-1185">Reference proteome</keyword>
<gene>
    <name evidence="2" type="ORF">FHR34_005884</name>
</gene>
<dbReference type="InterPro" id="IPR041413">
    <property type="entry name" value="MLTR_LBD"/>
</dbReference>
<comment type="caution">
    <text evidence="2">The sequence shown here is derived from an EMBL/GenBank/DDBJ whole genome shotgun (WGS) entry which is preliminary data.</text>
</comment>
<dbReference type="SUPFAM" id="SSF47413">
    <property type="entry name" value="lambda repressor-like DNA-binding domains"/>
    <property type="match status" value="1"/>
</dbReference>
<dbReference type="PANTHER" id="PTHR35010:SF2">
    <property type="entry name" value="BLL4672 PROTEIN"/>
    <property type="match status" value="1"/>
</dbReference>
<organism evidence="2 3">
    <name type="scientific">Kitasatospora kifunensis</name>
    <name type="common">Streptomyces kifunensis</name>
    <dbReference type="NCBI Taxonomy" id="58351"/>
    <lineage>
        <taxon>Bacteria</taxon>
        <taxon>Bacillati</taxon>
        <taxon>Actinomycetota</taxon>
        <taxon>Actinomycetes</taxon>
        <taxon>Kitasatosporales</taxon>
        <taxon>Streptomycetaceae</taxon>
        <taxon>Kitasatospora</taxon>
    </lineage>
</organism>
<proteinExistence type="predicted"/>
<sequence length="290" mass="31691">MASHRGDRQAELSRFLRAVRARVQPQDVGLPSVGSRRTPGLRRQEVAQLAAVSIDWYIRLEQGRVGTPGVAVLDSVAAALRLSQTEREHLHLIARGEAPAAPHVPAPVGLSLRALLDGMPLLPAYLVDFRFEILARNGAAAALFGEDFGTPAEANVARLLFTSPRVRATQVDWARIARETVGNLRANLVRHRDDPRLPALIEELRCCSAEFSIWWDDHTVQERSHGVKRIRHELVGELTVCYDTLAALDGSDQRLVVLTPADAAAEQALRSLIALRTKSLTGVGLSVIVA</sequence>
<dbReference type="RefSeq" id="WP_184940641.1">
    <property type="nucleotide sequence ID" value="NZ_JACHJV010000001.1"/>
</dbReference>
<dbReference type="InterPro" id="IPR010982">
    <property type="entry name" value="Lambda_DNA-bd_dom_sf"/>
</dbReference>
<dbReference type="Pfam" id="PF17765">
    <property type="entry name" value="MLTR_LBD"/>
    <property type="match status" value="1"/>
</dbReference>
<evidence type="ECO:0000313" key="3">
    <source>
        <dbReference type="Proteomes" id="UP000540506"/>
    </source>
</evidence>
<name>A0A7W7R8R4_KITKI</name>
<dbReference type="PANTHER" id="PTHR35010">
    <property type="entry name" value="BLL4672 PROTEIN-RELATED"/>
    <property type="match status" value="1"/>
</dbReference>
<evidence type="ECO:0000313" key="2">
    <source>
        <dbReference type="EMBL" id="MBB4926891.1"/>
    </source>
</evidence>
<reference evidence="2 3" key="1">
    <citation type="submission" date="2020-08" db="EMBL/GenBank/DDBJ databases">
        <title>Sequencing the genomes of 1000 actinobacteria strains.</title>
        <authorList>
            <person name="Klenk H.-P."/>
        </authorList>
    </citation>
    <scope>NUCLEOTIDE SEQUENCE [LARGE SCALE GENOMIC DNA]</scope>
    <source>
        <strain evidence="2 3">DSM 41654</strain>
    </source>
</reference>
<protein>
    <submittedName>
        <fullName evidence="2">Transcriptional regulator with XRE-family HTH domain</fullName>
    </submittedName>
</protein>
<accession>A0A7W7R8R4</accession>